<feature type="compositionally biased region" description="Gly residues" evidence="9">
    <location>
        <begin position="402"/>
        <end position="418"/>
    </location>
</feature>
<dbReference type="Proteomes" id="UP001310890">
    <property type="component" value="Unassembled WGS sequence"/>
</dbReference>
<feature type="region of interest" description="Disordered" evidence="9">
    <location>
        <begin position="34"/>
        <end position="78"/>
    </location>
</feature>
<comment type="subcellular location">
    <subcellularLocation>
        <location evidence="2">Membrane</location>
    </subcellularLocation>
    <subcellularLocation>
        <location evidence="1">Mitochondrion</location>
    </subcellularLocation>
</comment>
<evidence type="ECO:0000313" key="12">
    <source>
        <dbReference type="Proteomes" id="UP001310890"/>
    </source>
</evidence>
<comment type="caution">
    <text evidence="11">The sequence shown here is derived from an EMBL/GenBank/DDBJ whole genome shotgun (WGS) entry which is preliminary data.</text>
</comment>
<keyword evidence="7 10" id="KW-0472">Membrane</keyword>
<evidence type="ECO:0000256" key="10">
    <source>
        <dbReference type="SAM" id="Phobius"/>
    </source>
</evidence>
<accession>A0AAN7TBS2</accession>
<feature type="region of interest" description="Disordered" evidence="9">
    <location>
        <begin position="386"/>
        <end position="422"/>
    </location>
</feature>
<evidence type="ECO:0000256" key="3">
    <source>
        <dbReference type="ARBA" id="ARBA00022692"/>
    </source>
</evidence>
<name>A0AAN7TBS2_9PEZI</name>
<organism evidence="11 12">
    <name type="scientific">Meristemomyces frigidus</name>
    <dbReference type="NCBI Taxonomy" id="1508187"/>
    <lineage>
        <taxon>Eukaryota</taxon>
        <taxon>Fungi</taxon>
        <taxon>Dikarya</taxon>
        <taxon>Ascomycota</taxon>
        <taxon>Pezizomycotina</taxon>
        <taxon>Dothideomycetes</taxon>
        <taxon>Dothideomycetidae</taxon>
        <taxon>Mycosphaerellales</taxon>
        <taxon>Teratosphaeriaceae</taxon>
        <taxon>Meristemomyces</taxon>
    </lineage>
</organism>
<keyword evidence="5 8" id="KW-0175">Coiled coil</keyword>
<keyword evidence="6" id="KW-0496">Mitochondrion</keyword>
<dbReference type="PANTHER" id="PTHR14360:SF12">
    <property type="entry name" value="MOZ PROTEIN REPRESENTS A CHROMATIN-ASSOCIATED ACETYLTRANSFERASE"/>
    <property type="match status" value="1"/>
</dbReference>
<evidence type="ECO:0000256" key="5">
    <source>
        <dbReference type="ARBA" id="ARBA00023054"/>
    </source>
</evidence>
<keyword evidence="3 10" id="KW-0812">Transmembrane</keyword>
<evidence type="ECO:0000256" key="4">
    <source>
        <dbReference type="ARBA" id="ARBA00022989"/>
    </source>
</evidence>
<proteinExistence type="predicted"/>
<dbReference type="PANTHER" id="PTHR14360">
    <property type="entry name" value="PROTEIN FMP32, MITOCHONDRIAL"/>
    <property type="match status" value="1"/>
</dbReference>
<gene>
    <name evidence="11" type="ORF">LTR62_007231</name>
</gene>
<reference evidence="11" key="1">
    <citation type="submission" date="2023-08" db="EMBL/GenBank/DDBJ databases">
        <title>Black Yeasts Isolated from many extreme environments.</title>
        <authorList>
            <person name="Coleine C."/>
            <person name="Stajich J.E."/>
            <person name="Selbmann L."/>
        </authorList>
    </citation>
    <scope>NUCLEOTIDE SEQUENCE</scope>
    <source>
        <strain evidence="11">CCFEE 5401</strain>
    </source>
</reference>
<evidence type="ECO:0000313" key="11">
    <source>
        <dbReference type="EMBL" id="KAK5109249.1"/>
    </source>
</evidence>
<dbReference type="Gene3D" id="1.20.5.340">
    <property type="match status" value="1"/>
</dbReference>
<evidence type="ECO:0008006" key="13">
    <source>
        <dbReference type="Google" id="ProtNLM"/>
    </source>
</evidence>
<feature type="compositionally biased region" description="Basic and acidic residues" evidence="9">
    <location>
        <begin position="165"/>
        <end position="190"/>
    </location>
</feature>
<keyword evidence="4 10" id="KW-1133">Transmembrane helix</keyword>
<evidence type="ECO:0000256" key="7">
    <source>
        <dbReference type="ARBA" id="ARBA00023136"/>
    </source>
</evidence>
<evidence type="ECO:0000256" key="2">
    <source>
        <dbReference type="ARBA" id="ARBA00004370"/>
    </source>
</evidence>
<feature type="coiled-coil region" evidence="8">
    <location>
        <begin position="264"/>
        <end position="296"/>
    </location>
</feature>
<dbReference type="GO" id="GO:0005739">
    <property type="term" value="C:mitochondrion"/>
    <property type="evidence" value="ECO:0007669"/>
    <property type="project" value="UniProtKB-SubCell"/>
</dbReference>
<dbReference type="Pfam" id="PF07798">
    <property type="entry name" value="CCDC90-like"/>
    <property type="match status" value="1"/>
</dbReference>
<sequence>MATPRLPFLWPMLYRATEIQTPTARTVRRAARYRAYHATPRPRQQETITQRYGPAIEPPPHLGGGKSIGPASNKQADVQTQLPKIGAKLQKDGEEMQNKKAAAAGASQEAEAAPTTVDGAIGSKPLGGDPMLDAADPAQAKEGAPDQFSDKPMKSLLESVPDPAQVEKAKSGETVKASEHVDDEHSPPVKAPHIDAPRYVHHFDTYNLVKHLEESGWANDHAITTMKAVRLQLTDNMELAKEALVSKSMIENEAYLFKAACAELKTEVTARRQAEQEKMRAERTQLQHEVDILSQRVGQEAGVLKDDLKGMFDDRKMATRNEQRHMEAMIQQLNYKITVELQADARSEVEGLRWIMTRRVIITLGIIVAMVVGGLKMYSNALSEREQEAKRRASQRTSGTQTDGGRGGYVDSGSGGGDGYDRGEVMMSAGANPAFVSLG</sequence>
<dbReference type="AlphaFoldDB" id="A0AAN7TBS2"/>
<dbReference type="EMBL" id="JAVRRL010000068">
    <property type="protein sequence ID" value="KAK5109249.1"/>
    <property type="molecule type" value="Genomic_DNA"/>
</dbReference>
<feature type="region of interest" description="Disordered" evidence="9">
    <location>
        <begin position="91"/>
        <end position="190"/>
    </location>
</feature>
<evidence type="ECO:0000256" key="8">
    <source>
        <dbReference type="SAM" id="Coils"/>
    </source>
</evidence>
<evidence type="ECO:0000256" key="6">
    <source>
        <dbReference type="ARBA" id="ARBA00023128"/>
    </source>
</evidence>
<evidence type="ECO:0000256" key="9">
    <source>
        <dbReference type="SAM" id="MobiDB-lite"/>
    </source>
</evidence>
<dbReference type="InterPro" id="IPR024461">
    <property type="entry name" value="CCDC90-like"/>
</dbReference>
<feature type="compositionally biased region" description="Low complexity" evidence="9">
    <location>
        <begin position="101"/>
        <end position="113"/>
    </location>
</feature>
<feature type="transmembrane region" description="Helical" evidence="10">
    <location>
        <begin position="360"/>
        <end position="378"/>
    </location>
</feature>
<evidence type="ECO:0000256" key="1">
    <source>
        <dbReference type="ARBA" id="ARBA00004173"/>
    </source>
</evidence>
<dbReference type="GO" id="GO:0016020">
    <property type="term" value="C:membrane"/>
    <property type="evidence" value="ECO:0007669"/>
    <property type="project" value="UniProtKB-SubCell"/>
</dbReference>
<protein>
    <recommendedName>
        <fullName evidence="13">MOZ protein represents a chromatin-associated acetyltransferase</fullName>
    </recommendedName>
</protein>